<feature type="transmembrane region" description="Helical" evidence="1">
    <location>
        <begin position="85"/>
        <end position="107"/>
    </location>
</feature>
<reference evidence="2 3" key="1">
    <citation type="submission" date="2018-06" db="EMBL/GenBank/DDBJ databases">
        <title>Paenibacillus imtechensis sp. nov.</title>
        <authorList>
            <person name="Pinnaka A.K."/>
            <person name="Singh H."/>
            <person name="Kaur M."/>
        </authorList>
    </citation>
    <scope>NUCLEOTIDE SEQUENCE [LARGE SCALE GENOMIC DNA]</scope>
    <source>
        <strain evidence="2 3">SMB1</strain>
    </source>
</reference>
<keyword evidence="1" id="KW-1133">Transmembrane helix</keyword>
<dbReference type="EMBL" id="QKRB01000055">
    <property type="protein sequence ID" value="PZD93991.1"/>
    <property type="molecule type" value="Genomic_DNA"/>
</dbReference>
<gene>
    <name evidence="2" type="ORF">DNH61_21130</name>
</gene>
<protein>
    <submittedName>
        <fullName evidence="2">Uncharacterized protein</fullName>
    </submittedName>
</protein>
<evidence type="ECO:0000313" key="3">
    <source>
        <dbReference type="Proteomes" id="UP000249522"/>
    </source>
</evidence>
<keyword evidence="3" id="KW-1185">Reference proteome</keyword>
<accession>A0A2W1LQ90</accession>
<evidence type="ECO:0000256" key="1">
    <source>
        <dbReference type="SAM" id="Phobius"/>
    </source>
</evidence>
<sequence>MIFLKLMLYQFKIVYSPIKWLLCAAFIVMIPFLFYAPTGRDVLNLYEIYACFVGIILLPDVFWVDHYAHATEMLATRRTRGSWMLWYRWLWFMLFSITMLFVGWLLLRLDLSPHGYLFSDSSLSYFTLLYVTMPGLLFSGALSLLGGAVFRSPEVGYVAGIAHWMYWNVNMEIDSWFNLFSYANQLSHVPSKWTLLMSSIILVAMVQRFMLRPVESLMLFARLKKRLVKGLD</sequence>
<feature type="transmembrane region" description="Helical" evidence="1">
    <location>
        <begin position="43"/>
        <end position="64"/>
    </location>
</feature>
<organism evidence="2 3">
    <name type="scientific">Paenibacillus sambharensis</name>
    <dbReference type="NCBI Taxonomy" id="1803190"/>
    <lineage>
        <taxon>Bacteria</taxon>
        <taxon>Bacillati</taxon>
        <taxon>Bacillota</taxon>
        <taxon>Bacilli</taxon>
        <taxon>Bacillales</taxon>
        <taxon>Paenibacillaceae</taxon>
        <taxon>Paenibacillus</taxon>
    </lineage>
</organism>
<feature type="transmembrane region" description="Helical" evidence="1">
    <location>
        <begin position="127"/>
        <end position="148"/>
    </location>
</feature>
<comment type="caution">
    <text evidence="2">The sequence shown here is derived from an EMBL/GenBank/DDBJ whole genome shotgun (WGS) entry which is preliminary data.</text>
</comment>
<dbReference type="AlphaFoldDB" id="A0A2W1LQ90"/>
<name>A0A2W1LQ90_9BACL</name>
<keyword evidence="1" id="KW-0472">Membrane</keyword>
<keyword evidence="1" id="KW-0812">Transmembrane</keyword>
<proteinExistence type="predicted"/>
<evidence type="ECO:0000313" key="2">
    <source>
        <dbReference type="EMBL" id="PZD93991.1"/>
    </source>
</evidence>
<feature type="transmembrane region" description="Helical" evidence="1">
    <location>
        <begin position="20"/>
        <end position="37"/>
    </location>
</feature>
<dbReference type="Proteomes" id="UP000249522">
    <property type="component" value="Unassembled WGS sequence"/>
</dbReference>